<evidence type="ECO:0000256" key="3">
    <source>
        <dbReference type="ARBA" id="ARBA00022452"/>
    </source>
</evidence>
<keyword evidence="5 7" id="KW-0472">Membrane</keyword>
<dbReference type="Pfam" id="PF07715">
    <property type="entry name" value="Plug"/>
    <property type="match status" value="1"/>
</dbReference>
<dbReference type="Gene3D" id="3.55.50.30">
    <property type="match status" value="1"/>
</dbReference>
<dbReference type="Gene3D" id="2.40.170.20">
    <property type="entry name" value="TonB-dependent receptor, beta-barrel domain"/>
    <property type="match status" value="1"/>
</dbReference>
<evidence type="ECO:0000259" key="8">
    <source>
        <dbReference type="SMART" id="SM00965"/>
    </source>
</evidence>
<dbReference type="NCBIfam" id="TIGR04056">
    <property type="entry name" value="OMP_RagA_SusC"/>
    <property type="match status" value="1"/>
</dbReference>
<dbReference type="Gene3D" id="2.170.130.10">
    <property type="entry name" value="TonB-dependent receptor, plug domain"/>
    <property type="match status" value="1"/>
</dbReference>
<dbReference type="Pfam" id="PF13715">
    <property type="entry name" value="CarbopepD_reg_2"/>
    <property type="match status" value="1"/>
</dbReference>
<evidence type="ECO:0000256" key="5">
    <source>
        <dbReference type="ARBA" id="ARBA00023136"/>
    </source>
</evidence>
<feature type="domain" description="Secretin/TonB short N-terminal" evidence="8">
    <location>
        <begin position="69"/>
        <end position="120"/>
    </location>
</feature>
<evidence type="ECO:0000256" key="2">
    <source>
        <dbReference type="ARBA" id="ARBA00022448"/>
    </source>
</evidence>
<dbReference type="RefSeq" id="WP_272652484.1">
    <property type="nucleotide sequence ID" value="NZ_JAZDDG010000008.1"/>
</dbReference>
<keyword evidence="6 7" id="KW-0998">Cell outer membrane</keyword>
<name>A0ABU7IXT0_9FLAO</name>
<comment type="subcellular location">
    <subcellularLocation>
        <location evidence="1 7">Cell outer membrane</location>
        <topology evidence="1 7">Multi-pass membrane protein</topology>
    </subcellularLocation>
</comment>
<dbReference type="InterPro" id="IPR023997">
    <property type="entry name" value="TonB-dep_OMP_SusC/RagA_CS"/>
</dbReference>
<evidence type="ECO:0000256" key="4">
    <source>
        <dbReference type="ARBA" id="ARBA00022692"/>
    </source>
</evidence>
<dbReference type="InterPro" id="IPR012910">
    <property type="entry name" value="Plug_dom"/>
</dbReference>
<keyword evidence="3 7" id="KW-1134">Transmembrane beta strand</keyword>
<organism evidence="9 10">
    <name type="scientific">Maribacter cobaltidurans</name>
    <dbReference type="NCBI Taxonomy" id="1178778"/>
    <lineage>
        <taxon>Bacteria</taxon>
        <taxon>Pseudomonadati</taxon>
        <taxon>Bacteroidota</taxon>
        <taxon>Flavobacteriia</taxon>
        <taxon>Flavobacteriales</taxon>
        <taxon>Flavobacteriaceae</taxon>
        <taxon>Maribacter</taxon>
    </lineage>
</organism>
<dbReference type="SUPFAM" id="SSF49464">
    <property type="entry name" value="Carboxypeptidase regulatory domain-like"/>
    <property type="match status" value="1"/>
</dbReference>
<dbReference type="InterPro" id="IPR037066">
    <property type="entry name" value="Plug_dom_sf"/>
</dbReference>
<gene>
    <name evidence="9" type="ORF">V1I91_17110</name>
</gene>
<dbReference type="SUPFAM" id="SSF56935">
    <property type="entry name" value="Porins"/>
    <property type="match status" value="1"/>
</dbReference>
<evidence type="ECO:0000313" key="10">
    <source>
        <dbReference type="Proteomes" id="UP001356308"/>
    </source>
</evidence>
<comment type="caution">
    <text evidence="9">The sequence shown here is derived from an EMBL/GenBank/DDBJ whole genome shotgun (WGS) entry which is preliminary data.</text>
</comment>
<dbReference type="InterPro" id="IPR023996">
    <property type="entry name" value="TonB-dep_OMP_SusC/RagA"/>
</dbReference>
<dbReference type="EMBL" id="JAZDDG010000008">
    <property type="protein sequence ID" value="MEE1977802.1"/>
    <property type="molecule type" value="Genomic_DNA"/>
</dbReference>
<dbReference type="PROSITE" id="PS52016">
    <property type="entry name" value="TONB_DEPENDENT_REC_3"/>
    <property type="match status" value="1"/>
</dbReference>
<dbReference type="Proteomes" id="UP001356308">
    <property type="component" value="Unassembled WGS sequence"/>
</dbReference>
<evidence type="ECO:0000256" key="6">
    <source>
        <dbReference type="ARBA" id="ARBA00023237"/>
    </source>
</evidence>
<evidence type="ECO:0000256" key="7">
    <source>
        <dbReference type="PROSITE-ProRule" id="PRU01360"/>
    </source>
</evidence>
<dbReference type="Gene3D" id="2.60.40.1120">
    <property type="entry name" value="Carboxypeptidase-like, regulatory domain"/>
    <property type="match status" value="1"/>
</dbReference>
<accession>A0ABU7IXT0</accession>
<dbReference type="InterPro" id="IPR039426">
    <property type="entry name" value="TonB-dep_rcpt-like"/>
</dbReference>
<keyword evidence="2 7" id="KW-0813">Transport</keyword>
<sequence>MKKNDEDDFLKKKRVKKLRRKMKYSLVIATLVLFQLSANTAMSQKKIVLHYNDTPLKQILSEIRSQTGYRFFYNVKEVDDNQRISINAEGENIREVLKRLTIMVNLDFKMNENQVVLTPKKQTSNTPILQMEITGLVVDTNGAPLPGANVVEKGTTNGTQTDFDGNFSIAVADENAVLEVSYIGFASKEIPLNNQSNLTITLEESAAGLDEVVVIGYGTSLKSDLTGAVSSVNMDDIEKLPTASITQNLSGRSAGVNVSSNSGAPGAGVTIRIRGTNSLQGNNDPLFVVDGVPIESSPEQNGNFSSDALSGINPEDIESMEILKDASAVAIYGSRGANGVVLITTKSGKAGKARITINNYYGIQREMRQYDVLSAGDFARFRNIAITNANDSEDGFELYTPEEIGAFDAGTAGTIWRDELLREAAIRDTQLSVSGGNENLTYFFSLGNFKQEGVIKGSGFERYSAKISLNGDLKDKLRFGTDLTFSQSDYEGDFGDSSSNSYAGGYIDAYSPPPTFPVRDEDGNYIVENPFSAFPFPNPVENALEITRDQRNLNFLGNVFVEYDITESLKIKQLFGVNYTSRNVRQYEPTFTQRSNFIGRARQVHALNTNLLSTTTLNFDKKLGQHKINGVLGYEVQDRENQSFNGDARDFANDDTGYYSLGSGTELFSLGSNYSNQGLQSFLGRFNYIFDGRYYVTVTGRYDGSSKFQGDNQYSFFPSAALAWRVSNEKFLKDSGFISNLKLRASYGQTGSQAIDPYRTLALIQASTFGTVNGVNTTLSYSPSRIPSSNLKWETTEQYDGGLDIAFLSNKISLTVDYFHKTTSDLLLDFPLPITSGYTSVLTNAGSIRNKGFEFSLNTVNFDSEKFSWDTNFNISFIDNEILDLGGRPFVIRAPEIARPFGTNSFNTGITSVGRPLGDFYVLESDGIIQNQEELDAAAQYGTIGIGTKRFVDQDDNGVIDADDRIVGGNAQPDFSGGLLNNLKIKDFDLSFFWEFSYGGEVLNVTRYYLERPTAGTNVTQSYYDNFFGSDNPNASGTYLIPNTGGGQLSIDDSYVEDGSYARLKNLTLGYSFPRDLVQKLNLSRFRIYANANNLWTITDYTGLDPNINVFSGNEYGVGIDYSAYPTATTFTLGVNLEF</sequence>
<protein>
    <submittedName>
        <fullName evidence="9">TonB-dependent receptor</fullName>
    </submittedName>
</protein>
<dbReference type="SMART" id="SM00965">
    <property type="entry name" value="STN"/>
    <property type="match status" value="1"/>
</dbReference>
<proteinExistence type="inferred from homology"/>
<keyword evidence="4 7" id="KW-0812">Transmembrane</keyword>
<reference evidence="9 10" key="1">
    <citation type="submission" date="2024-01" db="EMBL/GenBank/DDBJ databases">
        <title>Maribacter spp. originated from different algae showed divergent polysaccharides utilization ability.</title>
        <authorList>
            <person name="Wang H."/>
            <person name="Wu Y."/>
        </authorList>
    </citation>
    <scope>NUCLEOTIDE SEQUENCE [LARGE SCALE GENOMIC DNA]</scope>
    <source>
        <strain evidence="9 10">PR1</strain>
    </source>
</reference>
<dbReference type="NCBIfam" id="TIGR04057">
    <property type="entry name" value="SusC_RagA_signa"/>
    <property type="match status" value="1"/>
</dbReference>
<dbReference type="InterPro" id="IPR036942">
    <property type="entry name" value="Beta-barrel_TonB_sf"/>
</dbReference>
<dbReference type="InterPro" id="IPR008969">
    <property type="entry name" value="CarboxyPept-like_regulatory"/>
</dbReference>
<dbReference type="Pfam" id="PF07660">
    <property type="entry name" value="STN"/>
    <property type="match status" value="1"/>
</dbReference>
<keyword evidence="9" id="KW-0675">Receptor</keyword>
<dbReference type="InterPro" id="IPR011662">
    <property type="entry name" value="Secretin/TonB_short_N"/>
</dbReference>
<keyword evidence="10" id="KW-1185">Reference proteome</keyword>
<comment type="similarity">
    <text evidence="7">Belongs to the TonB-dependent receptor family.</text>
</comment>
<evidence type="ECO:0000256" key="1">
    <source>
        <dbReference type="ARBA" id="ARBA00004571"/>
    </source>
</evidence>
<evidence type="ECO:0000313" key="9">
    <source>
        <dbReference type="EMBL" id="MEE1977802.1"/>
    </source>
</evidence>